<reference evidence="1 2" key="1">
    <citation type="submission" date="2020-02" db="EMBL/GenBank/DDBJ databases">
        <authorList>
            <person name="Ma Q."/>
            <person name="Huang Y."/>
            <person name="Song X."/>
            <person name="Pei D."/>
        </authorList>
    </citation>
    <scope>NUCLEOTIDE SEQUENCE [LARGE SCALE GENOMIC DNA]</scope>
    <source>
        <strain evidence="1">Sxm20200214</strain>
        <tissue evidence="1">Leaf</tissue>
    </source>
</reference>
<organism evidence="1 2">
    <name type="scientific">Brassica carinata</name>
    <name type="common">Ethiopian mustard</name>
    <name type="synonym">Abyssinian cabbage</name>
    <dbReference type="NCBI Taxonomy" id="52824"/>
    <lineage>
        <taxon>Eukaryota</taxon>
        <taxon>Viridiplantae</taxon>
        <taxon>Streptophyta</taxon>
        <taxon>Embryophyta</taxon>
        <taxon>Tracheophyta</taxon>
        <taxon>Spermatophyta</taxon>
        <taxon>Magnoliopsida</taxon>
        <taxon>eudicotyledons</taxon>
        <taxon>Gunneridae</taxon>
        <taxon>Pentapetalae</taxon>
        <taxon>rosids</taxon>
        <taxon>malvids</taxon>
        <taxon>Brassicales</taxon>
        <taxon>Brassicaceae</taxon>
        <taxon>Brassiceae</taxon>
        <taxon>Brassica</taxon>
    </lineage>
</organism>
<dbReference type="Pfam" id="PF09713">
    <property type="entry name" value="A_thal_3526"/>
    <property type="match status" value="1"/>
</dbReference>
<dbReference type="Proteomes" id="UP000886595">
    <property type="component" value="Unassembled WGS sequence"/>
</dbReference>
<evidence type="ECO:0000313" key="1">
    <source>
        <dbReference type="EMBL" id="KAG2298868.1"/>
    </source>
</evidence>
<evidence type="ECO:0000313" key="2">
    <source>
        <dbReference type="Proteomes" id="UP000886595"/>
    </source>
</evidence>
<dbReference type="EMBL" id="JAAMPC010000008">
    <property type="protein sequence ID" value="KAG2298868.1"/>
    <property type="molecule type" value="Genomic_DNA"/>
</dbReference>
<comment type="caution">
    <text evidence="1">The sequence shown here is derived from an EMBL/GenBank/DDBJ whole genome shotgun (WGS) entry which is preliminary data.</text>
</comment>
<protein>
    <submittedName>
        <fullName evidence="1">Uncharacterized protein</fullName>
    </submittedName>
</protein>
<sequence length="178" mass="20255">MEEPCQPESLSSCRNVSDIAYYVRNKVELCIQIYMSLDVTAKYLEKTHRISKSVTCIVWEQLREENPVFFNHFDLRCQMARQMRMFNDMFTKQGVGMFENGLLDISDASPSVRTLLRQQHPERVHLLETIASKTKLSSASFALPCANGPSVAQTQILYNQQDQVFNSASFGLPNPNGP</sequence>
<gene>
    <name evidence="1" type="ORF">Bca52824_035340</name>
</gene>
<proteinExistence type="predicted"/>
<dbReference type="InterPro" id="IPR006476">
    <property type="entry name" value="CHP01589_pln"/>
</dbReference>
<dbReference type="AlphaFoldDB" id="A0A8X7S0F9"/>
<dbReference type="PANTHER" id="PTHR31871">
    <property type="entry name" value="OS02G0137100 PROTEIN"/>
    <property type="match status" value="1"/>
</dbReference>
<keyword evidence="2" id="KW-1185">Reference proteome</keyword>
<dbReference type="NCBIfam" id="TIGR01589">
    <property type="entry name" value="A_thal_3526"/>
    <property type="match status" value="1"/>
</dbReference>
<dbReference type="PANTHER" id="PTHR31871:SF42">
    <property type="entry name" value="LOB DOMAIN-CONTAINING PROTEIN"/>
    <property type="match status" value="1"/>
</dbReference>
<dbReference type="OrthoDB" id="1114226at2759"/>
<name>A0A8X7S0F9_BRACI</name>
<accession>A0A8X7S0F9</accession>